<dbReference type="InterPro" id="IPR029044">
    <property type="entry name" value="Nucleotide-diphossugar_trans"/>
</dbReference>
<keyword evidence="4 7" id="KW-0808">Transferase</keyword>
<dbReference type="PANTHER" id="PTHR43646:SF2">
    <property type="entry name" value="GLYCOSYLTRANSFERASE 2-LIKE DOMAIN-CONTAINING PROTEIN"/>
    <property type="match status" value="1"/>
</dbReference>
<sequence length="240" mass="26948">MHLSPAISIVIPVLNEASTIAQTLAGLSTLRAQGVEVIVVDGGSEDDTAALAGPLCDRVTISEPGRARQMNAGAALARGDILLFLHADTRLPHEAGEALDRFVSSDRQWGRFDVRLSGRRAIFRVIETLMSLRSRLTGIATGDQAIFVRRSLFENMGGFPEIPLMEDVELCGRLRRVSRPFCIQYPVVTDSRRWERHGPWRTIGLMWRLRWQYWRGADPRELVKAYRSDVRGTGNLKERP</sequence>
<dbReference type="InterPro" id="IPR001173">
    <property type="entry name" value="Glyco_trans_2-like"/>
</dbReference>
<name>A0A1I6JIJ6_9GAMM</name>
<keyword evidence="5" id="KW-0472">Membrane</keyword>
<evidence type="ECO:0000256" key="1">
    <source>
        <dbReference type="ARBA" id="ARBA00004236"/>
    </source>
</evidence>
<evidence type="ECO:0000313" key="8">
    <source>
        <dbReference type="Proteomes" id="UP000198644"/>
    </source>
</evidence>
<dbReference type="PANTHER" id="PTHR43646">
    <property type="entry name" value="GLYCOSYLTRANSFERASE"/>
    <property type="match status" value="1"/>
</dbReference>
<dbReference type="RefSeq" id="WP_092014893.1">
    <property type="nucleotide sequence ID" value="NZ_FOYW01000002.1"/>
</dbReference>
<reference evidence="8" key="1">
    <citation type="submission" date="2016-10" db="EMBL/GenBank/DDBJ databases">
        <authorList>
            <person name="Varghese N."/>
            <person name="Submissions S."/>
        </authorList>
    </citation>
    <scope>NUCLEOTIDE SEQUENCE [LARGE SCALE GENOMIC DNA]</scope>
    <source>
        <strain evidence="8">CGMCC 1.9167</strain>
    </source>
</reference>
<evidence type="ECO:0000313" key="7">
    <source>
        <dbReference type="EMBL" id="SFR78450.1"/>
    </source>
</evidence>
<dbReference type="CDD" id="cd02522">
    <property type="entry name" value="GT_2_like_a"/>
    <property type="match status" value="1"/>
</dbReference>
<feature type="domain" description="Glycosyltransferase 2-like" evidence="6">
    <location>
        <begin position="8"/>
        <end position="124"/>
    </location>
</feature>
<dbReference type="AlphaFoldDB" id="A0A1I6JIJ6"/>
<comment type="subcellular location">
    <subcellularLocation>
        <location evidence="1">Cell membrane</location>
    </subcellularLocation>
</comment>
<gene>
    <name evidence="7" type="ORF">SAMN05216203_3030</name>
</gene>
<dbReference type="Gene3D" id="3.90.550.10">
    <property type="entry name" value="Spore Coat Polysaccharide Biosynthesis Protein SpsA, Chain A"/>
    <property type="match status" value="1"/>
</dbReference>
<dbReference type="Proteomes" id="UP000198644">
    <property type="component" value="Unassembled WGS sequence"/>
</dbReference>
<dbReference type="EMBL" id="FOYW01000002">
    <property type="protein sequence ID" value="SFR78450.1"/>
    <property type="molecule type" value="Genomic_DNA"/>
</dbReference>
<dbReference type="OrthoDB" id="5291101at2"/>
<evidence type="ECO:0000256" key="2">
    <source>
        <dbReference type="ARBA" id="ARBA00022475"/>
    </source>
</evidence>
<dbReference type="GO" id="GO:0016757">
    <property type="term" value="F:glycosyltransferase activity"/>
    <property type="evidence" value="ECO:0007669"/>
    <property type="project" value="UniProtKB-KW"/>
</dbReference>
<dbReference type="STRING" id="650891.SAMN05216203_3030"/>
<dbReference type="GO" id="GO:0005886">
    <property type="term" value="C:plasma membrane"/>
    <property type="evidence" value="ECO:0007669"/>
    <property type="project" value="UniProtKB-SubCell"/>
</dbReference>
<dbReference type="SUPFAM" id="SSF53448">
    <property type="entry name" value="Nucleotide-diphospho-sugar transferases"/>
    <property type="match status" value="1"/>
</dbReference>
<evidence type="ECO:0000256" key="5">
    <source>
        <dbReference type="ARBA" id="ARBA00023136"/>
    </source>
</evidence>
<keyword evidence="3" id="KW-0328">Glycosyltransferase</keyword>
<evidence type="ECO:0000256" key="3">
    <source>
        <dbReference type="ARBA" id="ARBA00022676"/>
    </source>
</evidence>
<protein>
    <submittedName>
        <fullName evidence="7">Transferase 2, rSAM/selenodomain-associated</fullName>
    </submittedName>
</protein>
<keyword evidence="8" id="KW-1185">Reference proteome</keyword>
<evidence type="ECO:0000259" key="6">
    <source>
        <dbReference type="Pfam" id="PF00535"/>
    </source>
</evidence>
<dbReference type="NCBIfam" id="TIGR04283">
    <property type="entry name" value="glyco_like_mftF"/>
    <property type="match status" value="1"/>
</dbReference>
<proteinExistence type="predicted"/>
<accession>A0A1I6JIJ6</accession>
<evidence type="ECO:0000256" key="4">
    <source>
        <dbReference type="ARBA" id="ARBA00022679"/>
    </source>
</evidence>
<keyword evidence="2" id="KW-1003">Cell membrane</keyword>
<organism evidence="7 8">
    <name type="scientific">Marinobacter daqiaonensis</name>
    <dbReference type="NCBI Taxonomy" id="650891"/>
    <lineage>
        <taxon>Bacteria</taxon>
        <taxon>Pseudomonadati</taxon>
        <taxon>Pseudomonadota</taxon>
        <taxon>Gammaproteobacteria</taxon>
        <taxon>Pseudomonadales</taxon>
        <taxon>Marinobacteraceae</taxon>
        <taxon>Marinobacter</taxon>
    </lineage>
</organism>
<dbReference type="Pfam" id="PF00535">
    <property type="entry name" value="Glycos_transf_2"/>
    <property type="match status" value="1"/>
</dbReference>
<dbReference type="InterPro" id="IPR026461">
    <property type="entry name" value="Trfase_2_rSAM/seldom_assoc"/>
</dbReference>